<reference evidence="1 2" key="1">
    <citation type="submission" date="2019-09" db="EMBL/GenBank/DDBJ databases">
        <title>Taxonomic organization of the family Brucellaceae based on a phylogenomic approach.</title>
        <authorList>
            <person name="Leclercq S."/>
            <person name="Cloeckaert A."/>
            <person name="Zygmunt M.S."/>
        </authorList>
    </citation>
    <scope>NUCLEOTIDE SEQUENCE [LARGE SCALE GENOMIC DNA]</scope>
    <source>
        <strain evidence="1 2">TA93</strain>
    </source>
</reference>
<evidence type="ECO:0000313" key="2">
    <source>
        <dbReference type="Proteomes" id="UP000460650"/>
    </source>
</evidence>
<protein>
    <submittedName>
        <fullName evidence="1">Uncharacterized protein</fullName>
    </submittedName>
</protein>
<dbReference type="AlphaFoldDB" id="A0A7V7VUF3"/>
<accession>A0A7V7VUF3</accession>
<comment type="caution">
    <text evidence="1">The sequence shown here is derived from an EMBL/GenBank/DDBJ whole genome shotgun (WGS) entry which is preliminary data.</text>
</comment>
<dbReference type="Proteomes" id="UP000460650">
    <property type="component" value="Unassembled WGS sequence"/>
</dbReference>
<organism evidence="1 2">
    <name type="scientific">Brucella tritici</name>
    <dbReference type="NCBI Taxonomy" id="94626"/>
    <lineage>
        <taxon>Bacteria</taxon>
        <taxon>Pseudomonadati</taxon>
        <taxon>Pseudomonadota</taxon>
        <taxon>Alphaproteobacteria</taxon>
        <taxon>Hyphomicrobiales</taxon>
        <taxon>Brucellaceae</taxon>
        <taxon>Brucella/Ochrobactrum group</taxon>
        <taxon>Brucella</taxon>
    </lineage>
</organism>
<sequence length="89" mass="10172">MGISSFAACSMPHSVFSAPYSENRFALFGMRCLFQRLIGASLPKRNRKSMRMRTVHSLANKPFLTAVNSCRYYYDVRPILKPIREPGLI</sequence>
<proteinExistence type="predicted"/>
<evidence type="ECO:0000313" key="1">
    <source>
        <dbReference type="EMBL" id="KAB2657277.1"/>
    </source>
</evidence>
<gene>
    <name evidence="1" type="ORF">F9K94_12955</name>
</gene>
<name>A0A7V7VUF3_9HYPH</name>
<dbReference type="EMBL" id="WBVY01000003">
    <property type="protein sequence ID" value="KAB2657277.1"/>
    <property type="molecule type" value="Genomic_DNA"/>
</dbReference>